<organism evidence="2">
    <name type="scientific">Flavonifractor plautii</name>
    <name type="common">Fusobacterium plautii</name>
    <dbReference type="NCBI Taxonomy" id="292800"/>
    <lineage>
        <taxon>Bacteria</taxon>
        <taxon>Bacillati</taxon>
        <taxon>Bacillota</taxon>
        <taxon>Clostridia</taxon>
        <taxon>Eubacteriales</taxon>
        <taxon>Oscillospiraceae</taxon>
        <taxon>Flavonifractor</taxon>
    </lineage>
</organism>
<feature type="compositionally biased region" description="Basic residues" evidence="1">
    <location>
        <begin position="21"/>
        <end position="37"/>
    </location>
</feature>
<gene>
    <name evidence="2" type="ORF">FPLFYP42_02527</name>
</gene>
<feature type="region of interest" description="Disordered" evidence="1">
    <location>
        <begin position="1"/>
        <end position="37"/>
    </location>
</feature>
<proteinExistence type="predicted"/>
<accession>A0A6N3FC88</accession>
<dbReference type="EMBL" id="CACRUB010000046">
    <property type="protein sequence ID" value="VYU49702.1"/>
    <property type="molecule type" value="Genomic_DNA"/>
</dbReference>
<sequence length="37" mass="4361">MRLTDFLQEFGESVEEEKGRQAKMKANKPPCKGKRHR</sequence>
<name>A0A6N3FC88_FLAPL</name>
<protein>
    <submittedName>
        <fullName evidence="2">Uncharacterized protein</fullName>
    </submittedName>
</protein>
<evidence type="ECO:0000313" key="2">
    <source>
        <dbReference type="EMBL" id="VYU49702.1"/>
    </source>
</evidence>
<evidence type="ECO:0000256" key="1">
    <source>
        <dbReference type="SAM" id="MobiDB-lite"/>
    </source>
</evidence>
<reference evidence="2" key="1">
    <citation type="submission" date="2019-11" db="EMBL/GenBank/DDBJ databases">
        <authorList>
            <person name="Feng L."/>
        </authorList>
    </citation>
    <scope>NUCLEOTIDE SEQUENCE</scope>
    <source>
        <strain evidence="2">FplautiiLFYP42</strain>
    </source>
</reference>
<dbReference type="AlphaFoldDB" id="A0A6N3FC88"/>